<reference evidence="2 3" key="1">
    <citation type="submission" date="2016-01" db="EMBL/GenBank/DDBJ databases">
        <authorList>
            <person name="Oliw E.H."/>
        </authorList>
    </citation>
    <scope>NUCLEOTIDE SEQUENCE [LARGE SCALE GENOMIC DNA]</scope>
    <source>
        <strain evidence="2 3">KA00635</strain>
    </source>
</reference>
<dbReference type="Proteomes" id="UP000070422">
    <property type="component" value="Unassembled WGS sequence"/>
</dbReference>
<dbReference type="SUPFAM" id="SSF58104">
    <property type="entry name" value="Methyl-accepting chemotaxis protein (MCP) signaling domain"/>
    <property type="match status" value="1"/>
</dbReference>
<evidence type="ECO:0000256" key="1">
    <source>
        <dbReference type="SAM" id="MobiDB-lite"/>
    </source>
</evidence>
<feature type="compositionally biased region" description="Polar residues" evidence="1">
    <location>
        <begin position="161"/>
        <end position="186"/>
    </location>
</feature>
<dbReference type="EMBL" id="LSCQ01000053">
    <property type="protein sequence ID" value="KXB35949.1"/>
    <property type="molecule type" value="Genomic_DNA"/>
</dbReference>
<comment type="caution">
    <text evidence="2">The sequence shown here is derived from an EMBL/GenBank/DDBJ whole genome shotgun (WGS) entry which is preliminary data.</text>
</comment>
<feature type="non-terminal residue" evidence="2">
    <location>
        <position position="1"/>
    </location>
</feature>
<accession>A0A133XYC1</accession>
<evidence type="ECO:0000313" key="2">
    <source>
        <dbReference type="EMBL" id="KXB35949.1"/>
    </source>
</evidence>
<dbReference type="PATRIC" id="fig|87541.4.peg.1114"/>
<gene>
    <name evidence="2" type="ORF">HMPREF3187_01126</name>
</gene>
<feature type="region of interest" description="Disordered" evidence="1">
    <location>
        <begin position="139"/>
        <end position="186"/>
    </location>
</feature>
<sequence>TEEALTKHDGDLDKIHNEMNTIHIAIRELDKKVVDTSKLAETVKANKEQTDQTINALQKTIGTLETKAKENENLKSQLDQVKGQLQKAEEASKAQAKDITSLKANLSQSAEAAQKVKEILKQLADQDKELKDALKSLQETVKKNKADQDNQMKRIEADMTHPSSQSQGDKGSVQVDQTGQVSVTKP</sequence>
<name>A0A133XYC1_9LACT</name>
<evidence type="ECO:0008006" key="4">
    <source>
        <dbReference type="Google" id="ProtNLM"/>
    </source>
</evidence>
<dbReference type="AlphaFoldDB" id="A0A133XYC1"/>
<feature type="compositionally biased region" description="Basic and acidic residues" evidence="1">
    <location>
        <begin position="139"/>
        <end position="159"/>
    </location>
</feature>
<dbReference type="RefSeq" id="WP_197415382.1">
    <property type="nucleotide sequence ID" value="NZ_KQ959312.1"/>
</dbReference>
<protein>
    <recommendedName>
        <fullName evidence="4">M protein repeat protein</fullName>
    </recommendedName>
</protein>
<organism evidence="2 3">
    <name type="scientific">Aerococcus christensenii</name>
    <dbReference type="NCBI Taxonomy" id="87541"/>
    <lineage>
        <taxon>Bacteria</taxon>
        <taxon>Bacillati</taxon>
        <taxon>Bacillota</taxon>
        <taxon>Bacilli</taxon>
        <taxon>Lactobacillales</taxon>
        <taxon>Aerococcaceae</taxon>
        <taxon>Aerococcus</taxon>
    </lineage>
</organism>
<proteinExistence type="predicted"/>
<dbReference type="Gene3D" id="1.10.287.1490">
    <property type="match status" value="1"/>
</dbReference>
<evidence type="ECO:0000313" key="3">
    <source>
        <dbReference type="Proteomes" id="UP000070422"/>
    </source>
</evidence>
<feature type="non-terminal residue" evidence="2">
    <location>
        <position position="186"/>
    </location>
</feature>